<comment type="subcellular location">
    <subcellularLocation>
        <location evidence="1">Cell membrane</location>
        <topology evidence="1">Multi-pass membrane protein</topology>
    </subcellularLocation>
</comment>
<dbReference type="PANTHER" id="PTHR24248:SF199">
    <property type="entry name" value="IP13425P-RELATED"/>
    <property type="match status" value="1"/>
</dbReference>
<keyword evidence="2" id="KW-1003">Cell membrane</keyword>
<evidence type="ECO:0000256" key="9">
    <source>
        <dbReference type="ARBA" id="ARBA00023224"/>
    </source>
</evidence>
<dbReference type="PROSITE" id="PS00237">
    <property type="entry name" value="G_PROTEIN_RECEP_F1_1"/>
    <property type="match status" value="1"/>
</dbReference>
<name>A0AAV4BNC9_9GAST</name>
<keyword evidence="3 10" id="KW-0812">Transmembrane</keyword>
<feature type="region of interest" description="Disordered" evidence="11">
    <location>
        <begin position="255"/>
        <end position="324"/>
    </location>
</feature>
<feature type="transmembrane region" description="Helical" evidence="12">
    <location>
        <begin position="178"/>
        <end position="200"/>
    </location>
</feature>
<feature type="region of interest" description="Disordered" evidence="11">
    <location>
        <begin position="346"/>
        <end position="369"/>
    </location>
</feature>
<dbReference type="AlphaFoldDB" id="A0AAV4BNC9"/>
<protein>
    <submittedName>
        <fullName evidence="14">Beta-1 adrenergic receptor</fullName>
    </submittedName>
</protein>
<gene>
    <name evidence="14" type="ORF">PoB_004736200</name>
</gene>
<evidence type="ECO:0000256" key="1">
    <source>
        <dbReference type="ARBA" id="ARBA00004651"/>
    </source>
</evidence>
<dbReference type="GO" id="GO:0043410">
    <property type="term" value="P:positive regulation of MAPK cascade"/>
    <property type="evidence" value="ECO:0007669"/>
    <property type="project" value="TreeGrafter"/>
</dbReference>
<feature type="transmembrane region" description="Helical" evidence="12">
    <location>
        <begin position="485"/>
        <end position="508"/>
    </location>
</feature>
<reference evidence="14 15" key="1">
    <citation type="journal article" date="2021" name="Elife">
        <title>Chloroplast acquisition without the gene transfer in kleptoplastic sea slugs, Plakobranchus ocellatus.</title>
        <authorList>
            <person name="Maeda T."/>
            <person name="Takahashi S."/>
            <person name="Yoshida T."/>
            <person name="Shimamura S."/>
            <person name="Takaki Y."/>
            <person name="Nagai Y."/>
            <person name="Toyoda A."/>
            <person name="Suzuki Y."/>
            <person name="Arimoto A."/>
            <person name="Ishii H."/>
            <person name="Satoh N."/>
            <person name="Nishiyama T."/>
            <person name="Hasebe M."/>
            <person name="Maruyama T."/>
            <person name="Minagawa J."/>
            <person name="Obokata J."/>
            <person name="Shigenobu S."/>
        </authorList>
    </citation>
    <scope>NUCLEOTIDE SEQUENCE [LARGE SCALE GENOMIC DNA]</scope>
</reference>
<sequence>MTSPVTQSLTAVYPCSTQKTSYDTAKEETLQILQDLTTEPHTDQYGCSDEHFSSDPLKYFVIFAGVAIMFENLTLIIVICRTRSLYSITNILVASMAITDFAVGCQCVQLGLLAQAGGMRSWLGLRGEKMHLFLSVTVSMNTSLALVSLLHMCLLALDRYLYVLIPFRYERLVTRRRVLATAFAVWTLGLVFVAVVVSKLQEDEYRKICVLSQTPLIFTYWPLIAVYILCLVVVLTCTLGIAKLALKQSRKRKIRNMDMARSPGDTEHCKTRKVRGGFCDPNHNSRATGSGSNQGTAENADTNCCNKSENPHSSDAPFDPTRCESKNRGVHKDSIVSNAHSSFCENTKNKVPNTSRTEISTQNNPKDTSVTAASFADRDNTIQRSEKIVDHISSISASTKTEATTSNVFVSTLKSSGRDKSTVHFSQNNLHCNDSREENKLFNKANLKLIKFVLVLFGSLFVCTAPSIIIITVAKFFKLVHLPGVLIRLMQVLLISNSCMNFFIISYMNKDFRKALIHHLPCCVICCSRKRKCAGNV</sequence>
<dbReference type="Gene3D" id="1.20.1070.10">
    <property type="entry name" value="Rhodopsin 7-helix transmembrane proteins"/>
    <property type="match status" value="2"/>
</dbReference>
<keyword evidence="9 10" id="KW-0807">Transducer</keyword>
<keyword evidence="4 12" id="KW-1133">Transmembrane helix</keyword>
<keyword evidence="5 10" id="KW-0297">G-protein coupled receptor</keyword>
<dbReference type="EMBL" id="BLXT01005208">
    <property type="protein sequence ID" value="GFO20857.1"/>
    <property type="molecule type" value="Genomic_DNA"/>
</dbReference>
<evidence type="ECO:0000256" key="8">
    <source>
        <dbReference type="ARBA" id="ARBA00023170"/>
    </source>
</evidence>
<dbReference type="InterPro" id="IPR000276">
    <property type="entry name" value="GPCR_Rhodpsn"/>
</dbReference>
<evidence type="ECO:0000256" key="4">
    <source>
        <dbReference type="ARBA" id="ARBA00022989"/>
    </source>
</evidence>
<evidence type="ECO:0000256" key="11">
    <source>
        <dbReference type="SAM" id="MobiDB-lite"/>
    </source>
</evidence>
<dbReference type="PANTHER" id="PTHR24248">
    <property type="entry name" value="ADRENERGIC RECEPTOR-RELATED G-PROTEIN COUPLED RECEPTOR"/>
    <property type="match status" value="1"/>
</dbReference>
<keyword evidence="8 10" id="KW-0675">Receptor</keyword>
<dbReference type="Proteomes" id="UP000735302">
    <property type="component" value="Unassembled WGS sequence"/>
</dbReference>
<evidence type="ECO:0000256" key="10">
    <source>
        <dbReference type="RuleBase" id="RU000688"/>
    </source>
</evidence>
<evidence type="ECO:0000313" key="15">
    <source>
        <dbReference type="Proteomes" id="UP000735302"/>
    </source>
</evidence>
<dbReference type="InterPro" id="IPR017452">
    <property type="entry name" value="GPCR_Rhodpsn_7TM"/>
</dbReference>
<dbReference type="GO" id="GO:0005886">
    <property type="term" value="C:plasma membrane"/>
    <property type="evidence" value="ECO:0007669"/>
    <property type="project" value="UniProtKB-SubCell"/>
</dbReference>
<feature type="transmembrane region" description="Helical" evidence="12">
    <location>
        <begin position="59"/>
        <end position="79"/>
    </location>
</feature>
<keyword evidence="15" id="KW-1185">Reference proteome</keyword>
<dbReference type="SMART" id="SM01381">
    <property type="entry name" value="7TM_GPCR_Srsx"/>
    <property type="match status" value="1"/>
</dbReference>
<feature type="transmembrane region" description="Helical" evidence="12">
    <location>
        <begin position="91"/>
        <end position="112"/>
    </location>
</feature>
<feature type="transmembrane region" description="Helical" evidence="12">
    <location>
        <begin position="449"/>
        <end position="473"/>
    </location>
</feature>
<evidence type="ECO:0000256" key="7">
    <source>
        <dbReference type="ARBA" id="ARBA00023157"/>
    </source>
</evidence>
<dbReference type="GO" id="GO:0071880">
    <property type="term" value="P:adenylate cyclase-activating adrenergic receptor signaling pathway"/>
    <property type="evidence" value="ECO:0007669"/>
    <property type="project" value="TreeGrafter"/>
</dbReference>
<dbReference type="PROSITE" id="PS50262">
    <property type="entry name" value="G_PROTEIN_RECEP_F1_2"/>
    <property type="match status" value="1"/>
</dbReference>
<feature type="compositionally biased region" description="Polar residues" evidence="11">
    <location>
        <begin position="282"/>
        <end position="313"/>
    </location>
</feature>
<dbReference type="GO" id="GO:0004993">
    <property type="term" value="F:G protein-coupled serotonin receptor activity"/>
    <property type="evidence" value="ECO:0007669"/>
    <property type="project" value="UniProtKB-ARBA"/>
</dbReference>
<evidence type="ECO:0000256" key="2">
    <source>
        <dbReference type="ARBA" id="ARBA00022475"/>
    </source>
</evidence>
<evidence type="ECO:0000256" key="12">
    <source>
        <dbReference type="SAM" id="Phobius"/>
    </source>
</evidence>
<accession>A0AAV4BNC9</accession>
<organism evidence="14 15">
    <name type="scientific">Plakobranchus ocellatus</name>
    <dbReference type="NCBI Taxonomy" id="259542"/>
    <lineage>
        <taxon>Eukaryota</taxon>
        <taxon>Metazoa</taxon>
        <taxon>Spiralia</taxon>
        <taxon>Lophotrochozoa</taxon>
        <taxon>Mollusca</taxon>
        <taxon>Gastropoda</taxon>
        <taxon>Heterobranchia</taxon>
        <taxon>Euthyneura</taxon>
        <taxon>Panpulmonata</taxon>
        <taxon>Sacoglossa</taxon>
        <taxon>Placobranchoidea</taxon>
        <taxon>Plakobranchidae</taxon>
        <taxon>Plakobranchus</taxon>
    </lineage>
</organism>
<feature type="transmembrane region" description="Helical" evidence="12">
    <location>
        <begin position="220"/>
        <end position="246"/>
    </location>
</feature>
<evidence type="ECO:0000256" key="5">
    <source>
        <dbReference type="ARBA" id="ARBA00023040"/>
    </source>
</evidence>
<feature type="domain" description="G-protein coupled receptors family 1 profile" evidence="13">
    <location>
        <begin position="71"/>
        <end position="505"/>
    </location>
</feature>
<proteinExistence type="inferred from homology"/>
<evidence type="ECO:0000256" key="3">
    <source>
        <dbReference type="ARBA" id="ARBA00022692"/>
    </source>
</evidence>
<evidence type="ECO:0000313" key="14">
    <source>
        <dbReference type="EMBL" id="GFO20857.1"/>
    </source>
</evidence>
<dbReference type="Pfam" id="PF00001">
    <property type="entry name" value="7tm_1"/>
    <property type="match status" value="1"/>
</dbReference>
<dbReference type="CDD" id="cd00637">
    <property type="entry name" value="7tm_classA_rhodopsin-like"/>
    <property type="match status" value="1"/>
</dbReference>
<dbReference type="PRINTS" id="PR00237">
    <property type="entry name" value="GPCRRHODOPSN"/>
</dbReference>
<comment type="similarity">
    <text evidence="10">Belongs to the G-protein coupled receptor 1 family.</text>
</comment>
<keyword evidence="7" id="KW-1015">Disulfide bond</keyword>
<comment type="caution">
    <text evidence="14">The sequence shown here is derived from an EMBL/GenBank/DDBJ whole genome shotgun (WGS) entry which is preliminary data.</text>
</comment>
<evidence type="ECO:0000259" key="13">
    <source>
        <dbReference type="PROSITE" id="PS50262"/>
    </source>
</evidence>
<feature type="transmembrane region" description="Helical" evidence="12">
    <location>
        <begin position="132"/>
        <end position="157"/>
    </location>
</feature>
<evidence type="ECO:0000256" key="6">
    <source>
        <dbReference type="ARBA" id="ARBA00023136"/>
    </source>
</evidence>
<dbReference type="SUPFAM" id="SSF81321">
    <property type="entry name" value="Family A G protein-coupled receptor-like"/>
    <property type="match status" value="1"/>
</dbReference>
<keyword evidence="6 12" id="KW-0472">Membrane</keyword>